<dbReference type="AlphaFoldDB" id="A0A2T7WDZ5"/>
<dbReference type="Proteomes" id="UP000244649">
    <property type="component" value="Unassembled WGS sequence"/>
</dbReference>
<accession>A0A2T7WDZ5</accession>
<protein>
    <submittedName>
        <fullName evidence="1">Uncharacterized protein</fullName>
    </submittedName>
</protein>
<comment type="caution">
    <text evidence="1">The sequence shown here is derived from an EMBL/GenBank/DDBJ whole genome shotgun (WGS) entry which is preliminary data.</text>
</comment>
<name>A0A2T7WDZ5_MICTE</name>
<proteinExistence type="predicted"/>
<reference evidence="1 2" key="1">
    <citation type="submission" date="2018-04" db="EMBL/GenBank/DDBJ databases">
        <authorList>
            <person name="Go L.Y."/>
            <person name="Mitchell J.A."/>
        </authorList>
    </citation>
    <scope>NUCLEOTIDE SEQUENCE [LARGE SCALE GENOMIC DNA]</scope>
    <source>
        <strain evidence="1 2">TPD7010</strain>
    </source>
</reference>
<gene>
    <name evidence="1" type="ORF">DC432_10135</name>
</gene>
<dbReference type="EMBL" id="QDFT01000023">
    <property type="protein sequence ID" value="PVE70442.1"/>
    <property type="molecule type" value="Genomic_DNA"/>
</dbReference>
<organism evidence="1 2">
    <name type="scientific">Microbacterium testaceum</name>
    <name type="common">Aureobacterium testaceum</name>
    <name type="synonym">Brevibacterium testaceum</name>
    <dbReference type="NCBI Taxonomy" id="2033"/>
    <lineage>
        <taxon>Bacteria</taxon>
        <taxon>Bacillati</taxon>
        <taxon>Actinomycetota</taxon>
        <taxon>Actinomycetes</taxon>
        <taxon>Micrococcales</taxon>
        <taxon>Microbacteriaceae</taxon>
        <taxon>Microbacterium</taxon>
    </lineage>
</organism>
<evidence type="ECO:0000313" key="2">
    <source>
        <dbReference type="Proteomes" id="UP000244649"/>
    </source>
</evidence>
<evidence type="ECO:0000313" key="1">
    <source>
        <dbReference type="EMBL" id="PVE70442.1"/>
    </source>
</evidence>
<sequence length="76" mass="8635">MTVEFTAEHPYAGSFRLYVPLPEKRGDHRWNDYDDLAQTESEWILIGICIPLEEAYYTQALSTPANGDGVKTLTMP</sequence>